<feature type="transmembrane region" description="Helical" evidence="2">
    <location>
        <begin position="102"/>
        <end position="121"/>
    </location>
</feature>
<keyword evidence="2" id="KW-0812">Transmembrane</keyword>
<proteinExistence type="predicted"/>
<keyword evidence="2" id="KW-1133">Transmembrane helix</keyword>
<comment type="caution">
    <text evidence="3">The sequence shown here is derived from an EMBL/GenBank/DDBJ whole genome shotgun (WGS) entry which is preliminary data.</text>
</comment>
<sequence>MAQRYGGEFSPDPGRRPEDTAPKGAKRRPFEGQVRTRAGGRVNFLFLAPLPLAVRAFFLPPTGLAMTLGAFGLLILAAWLTREGILAQEAYDARKIARRPAMPRKIVASLLTGAGLALAALAGGNVLAAVIFGVLGAALHSFSFGFDPLKNKGMEGIDEFQTDRVARAVTEAEKYLAAMKDAVLRAKDREIEARVDGFAATARDMFRTIENDPRDLTAARKYLTVYLMGARDAAIKFSDIYARSRDAAARADFVQLLDDLEANFTGKTQKLLIEDKTDLSIEIDVLRERLAREGVQLNRD</sequence>
<feature type="region of interest" description="Disordered" evidence="1">
    <location>
        <begin position="1"/>
        <end position="32"/>
    </location>
</feature>
<dbReference type="EMBL" id="BROH01000011">
    <property type="protein sequence ID" value="GKY89280.1"/>
    <property type="molecule type" value="Genomic_DNA"/>
</dbReference>
<reference evidence="3" key="1">
    <citation type="journal article" date="2023" name="Int. J. Syst. Evol. Microbiol.">
        <title>Sinisalibacter aestuarii sp. nov., isolated from estuarine sediment of the Arakawa River.</title>
        <authorList>
            <person name="Arafat S.T."/>
            <person name="Hirano S."/>
            <person name="Sato A."/>
            <person name="Takeuchi K."/>
            <person name="Yasuda T."/>
            <person name="Terahara T."/>
            <person name="Hamada M."/>
            <person name="Kobayashi T."/>
        </authorList>
    </citation>
    <scope>NUCLEOTIDE SEQUENCE</scope>
    <source>
        <strain evidence="3">B-399</strain>
    </source>
</reference>
<evidence type="ECO:0008006" key="5">
    <source>
        <dbReference type="Google" id="ProtNLM"/>
    </source>
</evidence>
<protein>
    <recommendedName>
        <fullName evidence="5">5-bromo-4-chloroindolyl phosphate hydrolysis protein</fullName>
    </recommendedName>
</protein>
<evidence type="ECO:0000256" key="2">
    <source>
        <dbReference type="SAM" id="Phobius"/>
    </source>
</evidence>
<feature type="transmembrane region" description="Helical" evidence="2">
    <location>
        <begin position="64"/>
        <end position="81"/>
    </location>
</feature>
<keyword evidence="4" id="KW-1185">Reference proteome</keyword>
<feature type="transmembrane region" description="Helical" evidence="2">
    <location>
        <begin position="38"/>
        <end position="58"/>
    </location>
</feature>
<accession>A0ABQ5LWB8</accession>
<keyword evidence="2" id="KW-0472">Membrane</keyword>
<name>A0ABQ5LWB8_9RHOB</name>
<evidence type="ECO:0000313" key="4">
    <source>
        <dbReference type="Proteomes" id="UP001144205"/>
    </source>
</evidence>
<dbReference type="Pfam" id="PF10112">
    <property type="entry name" value="Halogen_Hydrol"/>
    <property type="match status" value="1"/>
</dbReference>
<dbReference type="Proteomes" id="UP001144205">
    <property type="component" value="Unassembled WGS sequence"/>
</dbReference>
<organism evidence="3 4">
    <name type="scientific">Sinisalibacter aestuarii</name>
    <dbReference type="NCBI Taxonomy" id="2949426"/>
    <lineage>
        <taxon>Bacteria</taxon>
        <taxon>Pseudomonadati</taxon>
        <taxon>Pseudomonadota</taxon>
        <taxon>Alphaproteobacteria</taxon>
        <taxon>Rhodobacterales</taxon>
        <taxon>Roseobacteraceae</taxon>
        <taxon>Sinisalibacter</taxon>
    </lineage>
</organism>
<dbReference type="RefSeq" id="WP_281843310.1">
    <property type="nucleotide sequence ID" value="NZ_BROH01000011.1"/>
</dbReference>
<evidence type="ECO:0000313" key="3">
    <source>
        <dbReference type="EMBL" id="GKY89280.1"/>
    </source>
</evidence>
<gene>
    <name evidence="3" type="ORF">STA1M1_31490</name>
</gene>
<evidence type="ECO:0000256" key="1">
    <source>
        <dbReference type="SAM" id="MobiDB-lite"/>
    </source>
</evidence>
<dbReference type="InterPro" id="IPR018770">
    <property type="entry name" value="ChloroindolylP_hydrolase"/>
</dbReference>